<dbReference type="InterPro" id="IPR051051">
    <property type="entry name" value="E3_ubiq-ligase_TRIM/RNF"/>
</dbReference>
<name>A0ABD0RSK0_CIRMR</name>
<keyword evidence="2" id="KW-0863">Zinc-finger</keyword>
<accession>A0ABD0RSK0</accession>
<evidence type="ECO:0000256" key="1">
    <source>
        <dbReference type="ARBA" id="ARBA00022723"/>
    </source>
</evidence>
<keyword evidence="7" id="KW-1185">Reference proteome</keyword>
<keyword evidence="4" id="KW-0175">Coiled coil</keyword>
<gene>
    <name evidence="6" type="ORF">M9458_004508</name>
</gene>
<evidence type="ECO:0000256" key="2">
    <source>
        <dbReference type="ARBA" id="ARBA00022771"/>
    </source>
</evidence>
<feature type="coiled-coil region" evidence="4">
    <location>
        <begin position="23"/>
        <end position="57"/>
    </location>
</feature>
<dbReference type="EMBL" id="JAMKFB020000002">
    <property type="protein sequence ID" value="KAL0201321.1"/>
    <property type="molecule type" value="Genomic_DNA"/>
</dbReference>
<proteinExistence type="predicted"/>
<keyword evidence="1" id="KW-0479">Metal-binding</keyword>
<dbReference type="InterPro" id="IPR058030">
    <property type="entry name" value="TRIM8/14/16/25/29/45/65_CC"/>
</dbReference>
<dbReference type="AlphaFoldDB" id="A0ABD0RSK0"/>
<evidence type="ECO:0000259" key="5">
    <source>
        <dbReference type="Pfam" id="PF25600"/>
    </source>
</evidence>
<dbReference type="GO" id="GO:0008270">
    <property type="term" value="F:zinc ion binding"/>
    <property type="evidence" value="ECO:0007669"/>
    <property type="project" value="UniProtKB-KW"/>
</dbReference>
<feature type="domain" description="TRIM8/14/16/25/29/45/65 coiled-coil region" evidence="5">
    <location>
        <begin position="1"/>
        <end position="112"/>
    </location>
</feature>
<feature type="non-terminal residue" evidence="6">
    <location>
        <position position="116"/>
    </location>
</feature>
<keyword evidence="3" id="KW-0862">Zinc</keyword>
<organism evidence="6 7">
    <name type="scientific">Cirrhinus mrigala</name>
    <name type="common">Mrigala</name>
    <dbReference type="NCBI Taxonomy" id="683832"/>
    <lineage>
        <taxon>Eukaryota</taxon>
        <taxon>Metazoa</taxon>
        <taxon>Chordata</taxon>
        <taxon>Craniata</taxon>
        <taxon>Vertebrata</taxon>
        <taxon>Euteleostomi</taxon>
        <taxon>Actinopterygii</taxon>
        <taxon>Neopterygii</taxon>
        <taxon>Teleostei</taxon>
        <taxon>Ostariophysi</taxon>
        <taxon>Cypriniformes</taxon>
        <taxon>Cyprinidae</taxon>
        <taxon>Labeoninae</taxon>
        <taxon>Labeonini</taxon>
        <taxon>Cirrhinus</taxon>
    </lineage>
</organism>
<comment type="caution">
    <text evidence="6">The sequence shown here is derived from an EMBL/GenBank/DDBJ whole genome shotgun (WGS) entry which is preliminary data.</text>
</comment>
<reference evidence="6 7" key="1">
    <citation type="submission" date="2024-05" db="EMBL/GenBank/DDBJ databases">
        <title>Genome sequencing and assembly of Indian major carp, Cirrhinus mrigala (Hamilton, 1822).</title>
        <authorList>
            <person name="Mohindra V."/>
            <person name="Chowdhury L.M."/>
            <person name="Lal K."/>
            <person name="Jena J.K."/>
        </authorList>
    </citation>
    <scope>NUCLEOTIDE SEQUENCE [LARGE SCALE GENOMIC DNA]</scope>
    <source>
        <strain evidence="6">CM1030</strain>
        <tissue evidence="6">Blood</tissue>
    </source>
</reference>
<protein>
    <recommendedName>
        <fullName evidence="5">TRIM8/14/16/25/29/45/65 coiled-coil region domain-containing protein</fullName>
    </recommendedName>
</protein>
<dbReference type="PANTHER" id="PTHR25465:SF5">
    <property type="entry name" value="E3 UBIQUITIN_ISG15 LIGASE TRIM25-RELATED"/>
    <property type="match status" value="1"/>
</dbReference>
<dbReference type="Pfam" id="PF25600">
    <property type="entry name" value="TRIM_CC"/>
    <property type="match status" value="1"/>
</dbReference>
<evidence type="ECO:0000256" key="4">
    <source>
        <dbReference type="SAM" id="Coils"/>
    </source>
</evidence>
<dbReference type="Proteomes" id="UP001529510">
    <property type="component" value="Unassembled WGS sequence"/>
</dbReference>
<dbReference type="PANTHER" id="PTHR25465">
    <property type="entry name" value="B-BOX DOMAIN CONTAINING"/>
    <property type="match status" value="1"/>
</dbReference>
<evidence type="ECO:0000313" key="7">
    <source>
        <dbReference type="Proteomes" id="UP001529510"/>
    </source>
</evidence>
<evidence type="ECO:0000313" key="6">
    <source>
        <dbReference type="EMBL" id="KAL0201321.1"/>
    </source>
</evidence>
<feature type="non-terminal residue" evidence="6">
    <location>
        <position position="1"/>
    </location>
</feature>
<evidence type="ECO:0000256" key="3">
    <source>
        <dbReference type="ARBA" id="ARBA00022833"/>
    </source>
</evidence>
<sequence length="116" mass="13549">ERIFTELILSIERSRFEVTQLIRAQETSALSQAELLLEQLKNEIEDLERRDTELEQLSHMDNHIHFLQSFQSLSVPPGSTDSPSITVSSHFSFDDVEKSMAQMRENLEHFCREEIK</sequence>